<accession>A0A562ILR5</accession>
<protein>
    <submittedName>
        <fullName evidence="1">Uncharacterized protein</fullName>
    </submittedName>
</protein>
<evidence type="ECO:0000313" key="2">
    <source>
        <dbReference type="Proteomes" id="UP000321490"/>
    </source>
</evidence>
<evidence type="ECO:0000313" key="1">
    <source>
        <dbReference type="EMBL" id="TWH71838.1"/>
    </source>
</evidence>
<sequence length="59" mass="6629">MIADALLLLAFGAVAWALAWLFDTSYRANLGNPPSRRRRRTARTGAHCPICVAAHRQHW</sequence>
<name>A0A562ILR5_9ACTN</name>
<keyword evidence="2" id="KW-1185">Reference proteome</keyword>
<comment type="caution">
    <text evidence="1">The sequence shown here is derived from an EMBL/GenBank/DDBJ whole genome shotgun (WGS) entry which is preliminary data.</text>
</comment>
<dbReference type="EMBL" id="VLKF01000001">
    <property type="protein sequence ID" value="TWH71838.1"/>
    <property type="molecule type" value="Genomic_DNA"/>
</dbReference>
<organism evidence="1 2">
    <name type="scientific">Modestobacter roseus</name>
    <dbReference type="NCBI Taxonomy" id="1181884"/>
    <lineage>
        <taxon>Bacteria</taxon>
        <taxon>Bacillati</taxon>
        <taxon>Actinomycetota</taxon>
        <taxon>Actinomycetes</taxon>
        <taxon>Geodermatophilales</taxon>
        <taxon>Geodermatophilaceae</taxon>
        <taxon>Modestobacter</taxon>
    </lineage>
</organism>
<dbReference type="AlphaFoldDB" id="A0A562ILR5"/>
<dbReference type="Proteomes" id="UP000321490">
    <property type="component" value="Unassembled WGS sequence"/>
</dbReference>
<gene>
    <name evidence="1" type="ORF">JD78_00337</name>
</gene>
<dbReference type="RefSeq" id="WP_153356856.1">
    <property type="nucleotide sequence ID" value="NZ_ML762479.1"/>
</dbReference>
<proteinExistence type="predicted"/>
<reference evidence="1 2" key="1">
    <citation type="submission" date="2019-07" db="EMBL/GenBank/DDBJ databases">
        <title>R&amp;d 2014.</title>
        <authorList>
            <person name="Klenk H.-P."/>
        </authorList>
    </citation>
    <scope>NUCLEOTIDE SEQUENCE [LARGE SCALE GENOMIC DNA]</scope>
    <source>
        <strain evidence="1 2">DSM 45764</strain>
    </source>
</reference>